<proteinExistence type="predicted"/>
<protein>
    <submittedName>
        <fullName evidence="1">Uncharacterized protein</fullName>
    </submittedName>
</protein>
<dbReference type="Proteomes" id="UP000298663">
    <property type="component" value="Unassembled WGS sequence"/>
</dbReference>
<sequence length="127" mass="14175">MDFPDDIEEYRELAVSLRRKSQRKLLKVTVNSITIVAQPFNVRLATIPTINPSSTVSAMSYTATFEKKPEQMGLEATLETCRTLKTPIEVHVKPESTIGQSSSSSFKATKPMPKLKNSVAFKVTKRT</sequence>
<comment type="caution">
    <text evidence="1">The sequence shown here is derived from an EMBL/GenBank/DDBJ whole genome shotgun (WGS) entry which is preliminary data.</text>
</comment>
<dbReference type="AlphaFoldDB" id="A0A4U5M0U3"/>
<accession>A0A4U5M0U3</accession>
<evidence type="ECO:0000313" key="2">
    <source>
        <dbReference type="Proteomes" id="UP000298663"/>
    </source>
</evidence>
<gene>
    <name evidence="1" type="ORF">L596_026264</name>
</gene>
<reference evidence="1 2" key="1">
    <citation type="journal article" date="2015" name="Genome Biol.">
        <title>Comparative genomics of Steinernema reveals deeply conserved gene regulatory networks.</title>
        <authorList>
            <person name="Dillman A.R."/>
            <person name="Macchietto M."/>
            <person name="Porter C.F."/>
            <person name="Rogers A."/>
            <person name="Williams B."/>
            <person name="Antoshechkin I."/>
            <person name="Lee M.M."/>
            <person name="Goodwin Z."/>
            <person name="Lu X."/>
            <person name="Lewis E.E."/>
            <person name="Goodrich-Blair H."/>
            <person name="Stock S.P."/>
            <person name="Adams B.J."/>
            <person name="Sternberg P.W."/>
            <person name="Mortazavi A."/>
        </authorList>
    </citation>
    <scope>NUCLEOTIDE SEQUENCE [LARGE SCALE GENOMIC DNA]</scope>
    <source>
        <strain evidence="1 2">ALL</strain>
    </source>
</reference>
<keyword evidence="2" id="KW-1185">Reference proteome</keyword>
<name>A0A4U5M0U3_STECR</name>
<organism evidence="1 2">
    <name type="scientific">Steinernema carpocapsae</name>
    <name type="common">Entomopathogenic nematode</name>
    <dbReference type="NCBI Taxonomy" id="34508"/>
    <lineage>
        <taxon>Eukaryota</taxon>
        <taxon>Metazoa</taxon>
        <taxon>Ecdysozoa</taxon>
        <taxon>Nematoda</taxon>
        <taxon>Chromadorea</taxon>
        <taxon>Rhabditida</taxon>
        <taxon>Tylenchina</taxon>
        <taxon>Panagrolaimomorpha</taxon>
        <taxon>Strongyloidoidea</taxon>
        <taxon>Steinernematidae</taxon>
        <taxon>Steinernema</taxon>
    </lineage>
</organism>
<evidence type="ECO:0000313" key="1">
    <source>
        <dbReference type="EMBL" id="TKR62279.1"/>
    </source>
</evidence>
<reference evidence="1 2" key="2">
    <citation type="journal article" date="2019" name="G3 (Bethesda)">
        <title>Hybrid Assembly of the Genome of the Entomopathogenic Nematode Steinernema carpocapsae Identifies the X-Chromosome.</title>
        <authorList>
            <person name="Serra L."/>
            <person name="Macchietto M."/>
            <person name="Macias-Munoz A."/>
            <person name="McGill C.J."/>
            <person name="Rodriguez I.M."/>
            <person name="Rodriguez B."/>
            <person name="Murad R."/>
            <person name="Mortazavi A."/>
        </authorList>
    </citation>
    <scope>NUCLEOTIDE SEQUENCE [LARGE SCALE GENOMIC DNA]</scope>
    <source>
        <strain evidence="1 2">ALL</strain>
    </source>
</reference>
<dbReference type="EMBL" id="AZBU02000010">
    <property type="protein sequence ID" value="TKR62279.1"/>
    <property type="molecule type" value="Genomic_DNA"/>
</dbReference>